<reference evidence="14 15" key="1">
    <citation type="journal article" date="2019" name="Nat. Med.">
        <title>A library of human gut bacterial isolates paired with longitudinal multiomics data enables mechanistic microbiome research.</title>
        <authorList>
            <person name="Poyet M."/>
            <person name="Groussin M."/>
            <person name="Gibbons S.M."/>
            <person name="Avila-Pacheco J."/>
            <person name="Jiang X."/>
            <person name="Kearney S.M."/>
            <person name="Perrotta A.R."/>
            <person name="Berdy B."/>
            <person name="Zhao S."/>
            <person name="Lieberman T.D."/>
            <person name="Swanson P.K."/>
            <person name="Smith M."/>
            <person name="Roesemann S."/>
            <person name="Alexander J.E."/>
            <person name="Rich S.A."/>
            <person name="Livny J."/>
            <person name="Vlamakis H."/>
            <person name="Clish C."/>
            <person name="Bullock K."/>
            <person name="Deik A."/>
            <person name="Scott J."/>
            <person name="Pierce K.A."/>
            <person name="Xavier R.J."/>
            <person name="Alm E.J."/>
        </authorList>
    </citation>
    <scope>NUCLEOTIDE SEQUENCE [LARGE SCALE GENOMIC DNA]</scope>
    <source>
        <strain evidence="12 14">BIOML-A4</strain>
        <strain evidence="13 15">BIOML-A5</strain>
    </source>
</reference>
<protein>
    <recommendedName>
        <fullName evidence="4">Urocanate reductase</fullName>
        <ecNumber evidence="3">1.3.99.33</ecNumber>
    </recommendedName>
</protein>
<dbReference type="InterPro" id="IPR027477">
    <property type="entry name" value="Succ_DH/fumarate_Rdtase_cat_sf"/>
</dbReference>
<accession>A0A6N7S8U2</accession>
<evidence type="ECO:0000256" key="5">
    <source>
        <dbReference type="ARBA" id="ARBA00022630"/>
    </source>
</evidence>
<dbReference type="InterPro" id="IPR050315">
    <property type="entry name" value="FAD-oxidoreductase_2"/>
</dbReference>
<feature type="signal peptide" evidence="10">
    <location>
        <begin position="1"/>
        <end position="25"/>
    </location>
</feature>
<dbReference type="GO" id="GO:0016020">
    <property type="term" value="C:membrane"/>
    <property type="evidence" value="ECO:0007669"/>
    <property type="project" value="InterPro"/>
</dbReference>
<dbReference type="EMBL" id="WKPI01000021">
    <property type="protein sequence ID" value="MSC33765.1"/>
    <property type="molecule type" value="Genomic_DNA"/>
</dbReference>
<evidence type="ECO:0000256" key="1">
    <source>
        <dbReference type="ARBA" id="ARBA00001917"/>
    </source>
</evidence>
<keyword evidence="7" id="KW-0560">Oxidoreductase</keyword>
<dbReference type="InterPro" id="IPR036188">
    <property type="entry name" value="FAD/NAD-bd_sf"/>
</dbReference>
<keyword evidence="10" id="KW-0732">Signal</keyword>
<keyword evidence="15" id="KW-1185">Reference proteome</keyword>
<comment type="caution">
    <text evidence="12">The sequence shown here is derived from an EMBL/GenBank/DDBJ whole genome shotgun (WGS) entry which is preliminary data.</text>
</comment>
<sequence>MKKQASKFTALLLCGVLALSLTACGTNDKPAPTPDANAKPSYTAGTYTGTANGMKGEISVDVTVSADAITDVTVKSHQETYGIGYGLETSPVEVLPKQIVETQSLGVDNITGATITTAAIKNAVASAVTEAGGDAEALKNVPVEKNPEDLTLDADVVIAGAGAAGLAAGIEASRAGAKVIILEKQGVTGGATTRSGGKLLAAGTEWQKKQGYEDTPKMMLDYMKTMDGAAEQLNDEMITAFCNDSVENMTWLEDMGVMIFDVEAIHQSLTPWRVHNTTNAAGHSGGGMTDGFGGNITVPMTEEYLKNNGEIYYNTTAETILTDADGMIVGLSATKADGSKLTVNAKNVILATGGYAQNKEMMQRYAESTEGFVTSVPAGNLGDGLTMGKQVNAQIFDAPATQTVYLDFNSGVGINEEAGLIVNAEGKRVANEYTYQYHVGNALAKSGSSYGWYLATANDTTPTVQYAMSLEKTIKANSIEELAKLMEVDAAELQATIDRYNELCASGKDEDFGKPAEHMMPVEGETYFALKLRPSVTVTFGGLVTDVQAQVLDTENNPIPGLYAAGEVAFTGLFGDEYPCCGMAIGGAVYFGRIAGQQAAANK</sequence>
<dbReference type="Proteomes" id="UP000480929">
    <property type="component" value="Unassembled WGS sequence"/>
</dbReference>
<organism evidence="12 14">
    <name type="scientific">Holdemania massiliensis</name>
    <dbReference type="NCBI Taxonomy" id="1468449"/>
    <lineage>
        <taxon>Bacteria</taxon>
        <taxon>Bacillati</taxon>
        <taxon>Bacillota</taxon>
        <taxon>Erysipelotrichia</taxon>
        <taxon>Erysipelotrichales</taxon>
        <taxon>Erysipelotrichaceae</taxon>
        <taxon>Holdemania</taxon>
    </lineage>
</organism>
<keyword evidence="9" id="KW-0175">Coiled coil</keyword>
<dbReference type="RefSeq" id="WP_154239153.1">
    <property type="nucleotide sequence ID" value="NZ_CALJPI010000133.1"/>
</dbReference>
<dbReference type="Gene3D" id="3.90.700.10">
    <property type="entry name" value="Succinate dehydrogenase/fumarate reductase flavoprotein, catalytic domain"/>
    <property type="match status" value="1"/>
</dbReference>
<dbReference type="SMART" id="SM00900">
    <property type="entry name" value="FMN_bind"/>
    <property type="match status" value="1"/>
</dbReference>
<name>A0A6N7S8U2_9FIRM</name>
<dbReference type="Pfam" id="PF00890">
    <property type="entry name" value="FAD_binding_2"/>
    <property type="match status" value="1"/>
</dbReference>
<feature type="domain" description="FMN-binding" evidence="11">
    <location>
        <begin position="53"/>
        <end position="131"/>
    </location>
</feature>
<dbReference type="Proteomes" id="UP000433575">
    <property type="component" value="Unassembled WGS sequence"/>
</dbReference>
<gene>
    <name evidence="13" type="ORF">GKD88_11605</name>
    <name evidence="12" type="ORF">GKE08_11930</name>
</gene>
<evidence type="ECO:0000313" key="13">
    <source>
        <dbReference type="EMBL" id="MSC33765.1"/>
    </source>
</evidence>
<dbReference type="GO" id="GO:0010181">
    <property type="term" value="F:FMN binding"/>
    <property type="evidence" value="ECO:0007669"/>
    <property type="project" value="InterPro"/>
</dbReference>
<dbReference type="Gene3D" id="3.90.1010.20">
    <property type="match status" value="1"/>
</dbReference>
<dbReference type="PANTHER" id="PTHR43400:SF10">
    <property type="entry name" value="3-OXOSTEROID 1-DEHYDROGENASE"/>
    <property type="match status" value="1"/>
</dbReference>
<evidence type="ECO:0000256" key="4">
    <source>
        <dbReference type="ARBA" id="ARBA00015872"/>
    </source>
</evidence>
<dbReference type="EC" id="1.3.99.33" evidence="3"/>
<evidence type="ECO:0000256" key="9">
    <source>
        <dbReference type="SAM" id="Coils"/>
    </source>
</evidence>
<evidence type="ECO:0000256" key="7">
    <source>
        <dbReference type="ARBA" id="ARBA00023002"/>
    </source>
</evidence>
<dbReference type="GO" id="GO:0008202">
    <property type="term" value="P:steroid metabolic process"/>
    <property type="evidence" value="ECO:0007669"/>
    <property type="project" value="UniProtKB-ARBA"/>
</dbReference>
<feature type="chain" id="PRO_5039562631" description="Urocanate reductase" evidence="10">
    <location>
        <begin position="26"/>
        <end position="603"/>
    </location>
</feature>
<dbReference type="SUPFAM" id="SSF51905">
    <property type="entry name" value="FAD/NAD(P)-binding domain"/>
    <property type="match status" value="1"/>
</dbReference>
<evidence type="ECO:0000313" key="14">
    <source>
        <dbReference type="Proteomes" id="UP000433575"/>
    </source>
</evidence>
<evidence type="ECO:0000256" key="2">
    <source>
        <dbReference type="ARBA" id="ARBA00001974"/>
    </source>
</evidence>
<comment type="catalytic activity">
    <reaction evidence="8">
        <text>dihydrourocanate + A = urocanate + AH2</text>
        <dbReference type="Rhea" id="RHEA:36059"/>
        <dbReference type="ChEBI" id="CHEBI:13193"/>
        <dbReference type="ChEBI" id="CHEBI:17499"/>
        <dbReference type="ChEBI" id="CHEBI:27247"/>
        <dbReference type="ChEBI" id="CHEBI:72991"/>
        <dbReference type="EC" id="1.3.99.33"/>
    </reaction>
</comment>
<comment type="cofactor">
    <cofactor evidence="2">
        <name>FAD</name>
        <dbReference type="ChEBI" id="CHEBI:57692"/>
    </cofactor>
</comment>
<dbReference type="EMBL" id="WKPJ01000019">
    <property type="protein sequence ID" value="MSA90035.1"/>
    <property type="molecule type" value="Genomic_DNA"/>
</dbReference>
<evidence type="ECO:0000259" key="11">
    <source>
        <dbReference type="SMART" id="SM00900"/>
    </source>
</evidence>
<dbReference type="AlphaFoldDB" id="A0A6N7S8U2"/>
<feature type="coiled-coil region" evidence="9">
    <location>
        <begin position="483"/>
        <end position="510"/>
    </location>
</feature>
<dbReference type="InterPro" id="IPR003953">
    <property type="entry name" value="FAD-dep_OxRdtase_2_FAD-bd"/>
</dbReference>
<keyword evidence="5" id="KW-0285">Flavoprotein</keyword>
<dbReference type="Gene3D" id="3.50.50.60">
    <property type="entry name" value="FAD/NAD(P)-binding domain"/>
    <property type="match status" value="1"/>
</dbReference>
<dbReference type="Pfam" id="PF04205">
    <property type="entry name" value="FMN_bind"/>
    <property type="match status" value="1"/>
</dbReference>
<evidence type="ECO:0000313" key="15">
    <source>
        <dbReference type="Proteomes" id="UP000480929"/>
    </source>
</evidence>
<dbReference type="PRINTS" id="PR00368">
    <property type="entry name" value="FADPNR"/>
</dbReference>
<keyword evidence="6" id="KW-0274">FAD</keyword>
<proteinExistence type="predicted"/>
<evidence type="ECO:0000256" key="8">
    <source>
        <dbReference type="ARBA" id="ARBA00049922"/>
    </source>
</evidence>
<evidence type="ECO:0000256" key="6">
    <source>
        <dbReference type="ARBA" id="ARBA00022827"/>
    </source>
</evidence>
<dbReference type="SUPFAM" id="SSF56425">
    <property type="entry name" value="Succinate dehydrogenase/fumarate reductase flavoprotein, catalytic domain"/>
    <property type="match status" value="1"/>
</dbReference>
<evidence type="ECO:0000313" key="12">
    <source>
        <dbReference type="EMBL" id="MSA90035.1"/>
    </source>
</evidence>
<evidence type="ECO:0000256" key="3">
    <source>
        <dbReference type="ARBA" id="ARBA00013137"/>
    </source>
</evidence>
<dbReference type="OrthoDB" id="3169476at2"/>
<dbReference type="PROSITE" id="PS51257">
    <property type="entry name" value="PROKAR_LIPOPROTEIN"/>
    <property type="match status" value="1"/>
</dbReference>
<comment type="cofactor">
    <cofactor evidence="1">
        <name>FMN</name>
        <dbReference type="ChEBI" id="CHEBI:58210"/>
    </cofactor>
</comment>
<dbReference type="GO" id="GO:0033765">
    <property type="term" value="F:steroid dehydrogenase activity, acting on the CH-CH group of donors"/>
    <property type="evidence" value="ECO:0007669"/>
    <property type="project" value="UniProtKB-ARBA"/>
</dbReference>
<dbReference type="PANTHER" id="PTHR43400">
    <property type="entry name" value="FUMARATE REDUCTASE"/>
    <property type="match status" value="1"/>
</dbReference>
<dbReference type="InterPro" id="IPR007329">
    <property type="entry name" value="FMN-bd"/>
</dbReference>
<evidence type="ECO:0000256" key="10">
    <source>
        <dbReference type="SAM" id="SignalP"/>
    </source>
</evidence>